<dbReference type="PROSITE" id="PS51257">
    <property type="entry name" value="PROKAR_LIPOPROTEIN"/>
    <property type="match status" value="1"/>
</dbReference>
<dbReference type="AlphaFoldDB" id="A0A3G8ZS33"/>
<dbReference type="Proteomes" id="UP000268084">
    <property type="component" value="Chromosome"/>
</dbReference>
<proteinExistence type="predicted"/>
<keyword evidence="4" id="KW-1185">Reference proteome</keyword>
<evidence type="ECO:0000313" key="3">
    <source>
        <dbReference type="EMBL" id="AZI57324.1"/>
    </source>
</evidence>
<protein>
    <recommendedName>
        <fullName evidence="5">DUF3558 domain-containing protein</fullName>
    </recommendedName>
</protein>
<organism evidence="3 4">
    <name type="scientific">Nakamurella antarctica</name>
    <dbReference type="NCBI Taxonomy" id="1902245"/>
    <lineage>
        <taxon>Bacteria</taxon>
        <taxon>Bacillati</taxon>
        <taxon>Actinomycetota</taxon>
        <taxon>Actinomycetes</taxon>
        <taxon>Nakamurellales</taxon>
        <taxon>Nakamurellaceae</taxon>
        <taxon>Nakamurella</taxon>
    </lineage>
</organism>
<gene>
    <name evidence="3" type="ORF">EH165_03265</name>
</gene>
<evidence type="ECO:0008006" key="5">
    <source>
        <dbReference type="Google" id="ProtNLM"/>
    </source>
</evidence>
<evidence type="ECO:0000313" key="4">
    <source>
        <dbReference type="Proteomes" id="UP000268084"/>
    </source>
</evidence>
<feature type="chain" id="PRO_5038771693" description="DUF3558 domain-containing protein" evidence="2">
    <location>
        <begin position="23"/>
        <end position="279"/>
    </location>
</feature>
<feature type="region of interest" description="Disordered" evidence="1">
    <location>
        <begin position="28"/>
        <end position="120"/>
    </location>
</feature>
<evidence type="ECO:0000256" key="1">
    <source>
        <dbReference type="SAM" id="MobiDB-lite"/>
    </source>
</evidence>
<dbReference type="EMBL" id="CP034170">
    <property type="protein sequence ID" value="AZI57324.1"/>
    <property type="molecule type" value="Genomic_DNA"/>
</dbReference>
<keyword evidence="2" id="KW-0732">Signal</keyword>
<dbReference type="KEGG" id="nak:EH165_03265"/>
<evidence type="ECO:0000256" key="2">
    <source>
        <dbReference type="SAM" id="SignalP"/>
    </source>
</evidence>
<sequence>MQPVGRTKVFALVAGCCIAWLAGCSTPDEAPPSADTAMTAVPSVAASDTSKPPELGRASTDAEMTTPAALEDISPQTAPSAAGRESITAPPDVPVQSSSAAESSSAAQSPTSASGPPPAASTAVISNICSLISPSDVTTAIGAGNFDSASDISIGSTRACLYTTATGSYGLTITAESVKTYLGGDLANLAPTAAIATMVTAQSLSLDDVTTSDESVAGFPATRFAGTSAVTAVAVGYAVTVVNGVAITVSADGAELSSAPTTLGSYALAALRVIVGKLA</sequence>
<reference evidence="3 4" key="1">
    <citation type="submission" date="2018-11" db="EMBL/GenBank/DDBJ databases">
        <authorList>
            <person name="Da X."/>
        </authorList>
    </citation>
    <scope>NUCLEOTIDE SEQUENCE [LARGE SCALE GENOMIC DNA]</scope>
    <source>
        <strain evidence="3 4">S14-144</strain>
    </source>
</reference>
<accession>A0A3G8ZS33</accession>
<feature type="compositionally biased region" description="Low complexity" evidence="1">
    <location>
        <begin position="97"/>
        <end position="114"/>
    </location>
</feature>
<name>A0A3G8ZS33_9ACTN</name>
<dbReference type="RefSeq" id="WP_124798009.1">
    <property type="nucleotide sequence ID" value="NZ_CP034170.1"/>
</dbReference>
<feature type="signal peptide" evidence="2">
    <location>
        <begin position="1"/>
        <end position="22"/>
    </location>
</feature>
<reference evidence="3 4" key="2">
    <citation type="submission" date="2018-12" db="EMBL/GenBank/DDBJ databases">
        <title>Nakamurella antarcticus sp. nov., isolated from Antarctica South Shetland Islands soil.</title>
        <authorList>
            <person name="Peng F."/>
        </authorList>
    </citation>
    <scope>NUCLEOTIDE SEQUENCE [LARGE SCALE GENOMIC DNA]</scope>
    <source>
        <strain evidence="3 4">S14-144</strain>
    </source>
</reference>